<proteinExistence type="predicted"/>
<gene>
    <name evidence="3" type="ORF">FRC96_05160</name>
</gene>
<accession>A0A5C6XF52</accession>
<organism evidence="3 4">
    <name type="scientific">Lujinxingia vulgaris</name>
    <dbReference type="NCBI Taxonomy" id="2600176"/>
    <lineage>
        <taxon>Bacteria</taxon>
        <taxon>Deltaproteobacteria</taxon>
        <taxon>Bradymonadales</taxon>
        <taxon>Lujinxingiaceae</taxon>
        <taxon>Lujinxingia</taxon>
    </lineage>
</organism>
<dbReference type="RefSeq" id="WP_146973432.1">
    <property type="nucleotide sequence ID" value="NZ_VOSL01000023.1"/>
</dbReference>
<dbReference type="EMBL" id="VOSL01000023">
    <property type="protein sequence ID" value="TXD40832.1"/>
    <property type="molecule type" value="Genomic_DNA"/>
</dbReference>
<name>A0A5C6XF52_9DELT</name>
<dbReference type="AlphaFoldDB" id="A0A5C6XF52"/>
<evidence type="ECO:0000313" key="4">
    <source>
        <dbReference type="Proteomes" id="UP000321046"/>
    </source>
</evidence>
<feature type="compositionally biased region" description="Low complexity" evidence="1">
    <location>
        <begin position="207"/>
        <end position="221"/>
    </location>
</feature>
<evidence type="ECO:0000313" key="3">
    <source>
        <dbReference type="EMBL" id="TXD40832.1"/>
    </source>
</evidence>
<dbReference type="OrthoDB" id="9831070at2"/>
<protein>
    <recommendedName>
        <fullName evidence="5">Secreted protein</fullName>
    </recommendedName>
</protein>
<feature type="signal peptide" evidence="2">
    <location>
        <begin position="1"/>
        <end position="19"/>
    </location>
</feature>
<comment type="caution">
    <text evidence="3">The sequence shown here is derived from an EMBL/GenBank/DDBJ whole genome shotgun (WGS) entry which is preliminary data.</text>
</comment>
<feature type="chain" id="PRO_5022856118" description="Secreted protein" evidence="2">
    <location>
        <begin position="20"/>
        <end position="221"/>
    </location>
</feature>
<feature type="region of interest" description="Disordered" evidence="1">
    <location>
        <begin position="194"/>
        <end position="221"/>
    </location>
</feature>
<evidence type="ECO:0000256" key="1">
    <source>
        <dbReference type="SAM" id="MobiDB-lite"/>
    </source>
</evidence>
<reference evidence="3 4" key="1">
    <citation type="submission" date="2019-08" db="EMBL/GenBank/DDBJ databases">
        <title>Bradymonadales sp. TMQ2.</title>
        <authorList>
            <person name="Liang Q."/>
        </authorList>
    </citation>
    <scope>NUCLEOTIDE SEQUENCE [LARGE SCALE GENOMIC DNA]</scope>
    <source>
        <strain evidence="3 4">TMQ2</strain>
    </source>
</reference>
<dbReference type="PROSITE" id="PS51257">
    <property type="entry name" value="PROKAR_LIPOPROTEIN"/>
    <property type="match status" value="1"/>
</dbReference>
<evidence type="ECO:0000256" key="2">
    <source>
        <dbReference type="SAM" id="SignalP"/>
    </source>
</evidence>
<sequence length="221" mass="23015">MSYRALATLCLIATFALSAACGSSERRGAPTGYNGPTQVEGEDPDHGGPSGFVATFTEFLSADVRNENSLNALYCECSFENMGYDSAEQCTQDNTDDPDGQQDLIECFTDAASNIPSAPASLQTFANEGLAASNAFDTCIAAIDTSSCSDDPDTVEDAVETCEDNRDAVIEGYQPSSEDEAWIDQFESAIEQAGCFSFGPGSGGGQTPPSTGDGPSPDGDL</sequence>
<keyword evidence="2" id="KW-0732">Signal</keyword>
<evidence type="ECO:0008006" key="5">
    <source>
        <dbReference type="Google" id="ProtNLM"/>
    </source>
</evidence>
<feature type="region of interest" description="Disordered" evidence="1">
    <location>
        <begin position="24"/>
        <end position="48"/>
    </location>
</feature>
<dbReference type="Proteomes" id="UP000321046">
    <property type="component" value="Unassembled WGS sequence"/>
</dbReference>